<reference evidence="3" key="1">
    <citation type="submission" date="2021-02" db="EMBL/GenBank/DDBJ databases">
        <title>Genome-Resolved Metagenomics of a Microbial Community Performing Photosynthetic Biological Nutrient Removal.</title>
        <authorList>
            <person name="Mcdaniel E.A."/>
        </authorList>
    </citation>
    <scope>NUCLEOTIDE SEQUENCE</scope>
    <source>
        <strain evidence="3">UWPOB_OBS1</strain>
    </source>
</reference>
<feature type="transmembrane region" description="Helical" evidence="2">
    <location>
        <begin position="32"/>
        <end position="51"/>
    </location>
</feature>
<comment type="caution">
    <text evidence="3">The sequence shown here is derived from an EMBL/GenBank/DDBJ whole genome shotgun (WGS) entry which is preliminary data.</text>
</comment>
<name>A0A8J7P710_9BACT</name>
<feature type="transmembrane region" description="Helical" evidence="2">
    <location>
        <begin position="6"/>
        <end position="23"/>
    </location>
</feature>
<feature type="transmembrane region" description="Helical" evidence="2">
    <location>
        <begin position="63"/>
        <end position="80"/>
    </location>
</feature>
<sequence>MFSLDIFSILFLIGCVIAFYLDVKKRKDIQHIYSLGCLLVVAGLIWFAYLIRQSYSDVDLFRAVFLFSMGMVIISSSDILDQLRGRLPILGSCRANHNDDLFSNLLSLFVFVFISIAMISQSLGTSAVLPSSSPTSSTTSSPTSSGTKSQPVVAEPARKIASKNLNADRHRKMQKRVDKPSRLERKSI</sequence>
<feature type="compositionally biased region" description="Low complexity" evidence="1">
    <location>
        <begin position="130"/>
        <end position="145"/>
    </location>
</feature>
<keyword evidence="2" id="KW-0812">Transmembrane</keyword>
<dbReference type="Proteomes" id="UP000664277">
    <property type="component" value="Unassembled WGS sequence"/>
</dbReference>
<keyword evidence="2" id="KW-0472">Membrane</keyword>
<protein>
    <submittedName>
        <fullName evidence="3">Uncharacterized protein</fullName>
    </submittedName>
</protein>
<proteinExistence type="predicted"/>
<dbReference type="EMBL" id="JAFLCK010000002">
    <property type="protein sequence ID" value="MBN8659266.1"/>
    <property type="molecule type" value="Genomic_DNA"/>
</dbReference>
<evidence type="ECO:0000256" key="2">
    <source>
        <dbReference type="SAM" id="Phobius"/>
    </source>
</evidence>
<feature type="compositionally biased region" description="Basic and acidic residues" evidence="1">
    <location>
        <begin position="175"/>
        <end position="188"/>
    </location>
</feature>
<dbReference type="AlphaFoldDB" id="A0A8J7P710"/>
<accession>A0A8J7P710</accession>
<feature type="transmembrane region" description="Helical" evidence="2">
    <location>
        <begin position="101"/>
        <end position="123"/>
    </location>
</feature>
<evidence type="ECO:0000313" key="3">
    <source>
        <dbReference type="EMBL" id="MBN8659266.1"/>
    </source>
</evidence>
<organism evidence="3 4">
    <name type="scientific">Candidatus Obscuribacter phosphatis</name>
    <dbReference type="NCBI Taxonomy" id="1906157"/>
    <lineage>
        <taxon>Bacteria</taxon>
        <taxon>Bacillati</taxon>
        <taxon>Candidatus Melainabacteria</taxon>
        <taxon>Candidatus Obscuribacterales</taxon>
        <taxon>Candidatus Obscuribacteraceae</taxon>
        <taxon>Candidatus Obscuribacter</taxon>
    </lineage>
</organism>
<feature type="region of interest" description="Disordered" evidence="1">
    <location>
        <begin position="130"/>
        <end position="188"/>
    </location>
</feature>
<evidence type="ECO:0000313" key="4">
    <source>
        <dbReference type="Proteomes" id="UP000664277"/>
    </source>
</evidence>
<keyword evidence="2" id="KW-1133">Transmembrane helix</keyword>
<evidence type="ECO:0000256" key="1">
    <source>
        <dbReference type="SAM" id="MobiDB-lite"/>
    </source>
</evidence>
<gene>
    <name evidence="3" type="ORF">J0M35_02810</name>
</gene>